<proteinExistence type="inferred from homology"/>
<sequence>MSDGLFDLPGTPVPARGGGSLSDVDHTAAPLAVRMRPRSLGELVGQQHLLAPGSPLRRLVEGDQPMSLLLWGPPGTGKTTIAAVVSHQTNRKFVELSAVTAGVKDVRQVIDGARRDLARPGGAVETVLFIDEVHRFTKAQQDALLPGVENRWVTLVAATTENPFFSVISPLLSRSLLLTLESLTDDDISLLLDRALSDERGLNDEFELAADARAHLLRMAGGDARRALTYLEAAAGGARAKHDQAMKLEAATRHEPTPRSGPMAEPTTPSRTTTPPEPAAPPIPATTPVPAEASGPGGSADASGPADATAPTGSADASSSTGLTGSADASSLTGLTGSADAADATDPAGAVAGGRPADSASPGADGSVVRAGDSPTPSAGEGGVPRRALIDLVTLETAVDRAAVRYDRAGDQHYDVASALIKSIRGSDVDAAMHYLARMIEAGEDPRFIARRLVISASEDIGMGDPTALGVAVAAAEAVQLIGMPEARINLAQAVVTLALAPKSNAVIMAVDAAIADVKAGKVGPVPPHLRDAHYSGAKKLGHGSSYQYSHDDPRGVLPQQYAPDVIDGTDYYKPTRRGGEASYADRVTAIRKILRDRP</sequence>
<dbReference type="Gene3D" id="1.20.272.10">
    <property type="match status" value="1"/>
</dbReference>
<feature type="compositionally biased region" description="Low complexity" evidence="4">
    <location>
        <begin position="264"/>
        <end position="274"/>
    </location>
</feature>
<dbReference type="EMBL" id="JAGINT010000001">
    <property type="protein sequence ID" value="MBP2352212.1"/>
    <property type="molecule type" value="Genomic_DNA"/>
</dbReference>
<dbReference type="Gene3D" id="1.10.8.60">
    <property type="match status" value="1"/>
</dbReference>
<dbReference type="SMART" id="SM00382">
    <property type="entry name" value="AAA"/>
    <property type="match status" value="1"/>
</dbReference>
<feature type="compositionally biased region" description="Pro residues" evidence="4">
    <location>
        <begin position="275"/>
        <end position="287"/>
    </location>
</feature>
<protein>
    <submittedName>
        <fullName evidence="6">ATPase</fullName>
    </submittedName>
</protein>
<dbReference type="CDD" id="cd18139">
    <property type="entry name" value="HLD_clamp_RarA"/>
    <property type="match status" value="1"/>
</dbReference>
<feature type="region of interest" description="Disordered" evidence="4">
    <location>
        <begin position="251"/>
        <end position="383"/>
    </location>
</feature>
<evidence type="ECO:0000313" key="6">
    <source>
        <dbReference type="EMBL" id="MBP2352212.1"/>
    </source>
</evidence>
<dbReference type="InterPro" id="IPR032423">
    <property type="entry name" value="AAA_assoc_2"/>
</dbReference>
<evidence type="ECO:0000256" key="1">
    <source>
        <dbReference type="ARBA" id="ARBA00008959"/>
    </source>
</evidence>
<dbReference type="Pfam" id="PF00004">
    <property type="entry name" value="AAA"/>
    <property type="match status" value="1"/>
</dbReference>
<keyword evidence="3" id="KW-0067">ATP-binding</keyword>
<dbReference type="PANTHER" id="PTHR13779">
    <property type="entry name" value="WERNER HELICASE-INTERACTING PROTEIN 1 FAMILY MEMBER"/>
    <property type="match status" value="1"/>
</dbReference>
<feature type="compositionally biased region" description="Polar residues" evidence="4">
    <location>
        <begin position="315"/>
        <end position="332"/>
    </location>
</feature>
<dbReference type="InterPro" id="IPR021886">
    <property type="entry name" value="MgsA_C"/>
</dbReference>
<evidence type="ECO:0000256" key="3">
    <source>
        <dbReference type="ARBA" id="ARBA00022840"/>
    </source>
</evidence>
<comment type="similarity">
    <text evidence="1">Belongs to the AAA ATPase family. RarA/MGS1/WRNIP1 subfamily.</text>
</comment>
<evidence type="ECO:0000256" key="4">
    <source>
        <dbReference type="SAM" id="MobiDB-lite"/>
    </source>
</evidence>
<evidence type="ECO:0000313" key="7">
    <source>
        <dbReference type="Proteomes" id="UP000755585"/>
    </source>
</evidence>
<reference evidence="6 7" key="1">
    <citation type="submission" date="2021-03" db="EMBL/GenBank/DDBJ databases">
        <title>Sequencing the genomes of 1000 actinobacteria strains.</title>
        <authorList>
            <person name="Klenk H.-P."/>
        </authorList>
    </citation>
    <scope>NUCLEOTIDE SEQUENCE [LARGE SCALE GENOMIC DNA]</scope>
    <source>
        <strain evidence="6 7">DSM 18824</strain>
    </source>
</reference>
<dbReference type="InterPro" id="IPR008921">
    <property type="entry name" value="DNA_pol3_clamp-load_cplx_C"/>
</dbReference>
<dbReference type="InterPro" id="IPR051314">
    <property type="entry name" value="AAA_ATPase_RarA/MGS1/WRNIP1"/>
</dbReference>
<comment type="caution">
    <text evidence="6">The sequence shown here is derived from an EMBL/GenBank/DDBJ whole genome shotgun (WGS) entry which is preliminary data.</text>
</comment>
<dbReference type="Gene3D" id="1.10.3710.10">
    <property type="entry name" value="DNA polymerase III clamp loader subunits, C-terminal domain"/>
    <property type="match status" value="1"/>
</dbReference>
<evidence type="ECO:0000259" key="5">
    <source>
        <dbReference type="SMART" id="SM00382"/>
    </source>
</evidence>
<dbReference type="PANTHER" id="PTHR13779:SF7">
    <property type="entry name" value="ATPASE WRNIP1"/>
    <property type="match status" value="1"/>
</dbReference>
<feature type="compositionally biased region" description="Low complexity" evidence="4">
    <location>
        <begin position="288"/>
        <end position="313"/>
    </location>
</feature>
<evidence type="ECO:0000256" key="2">
    <source>
        <dbReference type="ARBA" id="ARBA00022741"/>
    </source>
</evidence>
<organism evidence="6 7">
    <name type="scientific">Kribbella aluminosa</name>
    <dbReference type="NCBI Taxonomy" id="416017"/>
    <lineage>
        <taxon>Bacteria</taxon>
        <taxon>Bacillati</taxon>
        <taxon>Actinomycetota</taxon>
        <taxon>Actinomycetes</taxon>
        <taxon>Propionibacteriales</taxon>
        <taxon>Kribbellaceae</taxon>
        <taxon>Kribbella</taxon>
    </lineage>
</organism>
<name>A0ABS4UKP1_9ACTN</name>
<dbReference type="Pfam" id="PF16193">
    <property type="entry name" value="AAA_assoc_2"/>
    <property type="match status" value="1"/>
</dbReference>
<accession>A0ABS4UKP1</accession>
<feature type="compositionally biased region" description="Low complexity" evidence="4">
    <location>
        <begin position="333"/>
        <end position="354"/>
    </location>
</feature>
<dbReference type="InterPro" id="IPR003593">
    <property type="entry name" value="AAA+_ATPase"/>
</dbReference>
<dbReference type="InterPro" id="IPR027417">
    <property type="entry name" value="P-loop_NTPase"/>
</dbReference>
<dbReference type="Proteomes" id="UP000755585">
    <property type="component" value="Unassembled WGS sequence"/>
</dbReference>
<dbReference type="SUPFAM" id="SSF48019">
    <property type="entry name" value="post-AAA+ oligomerization domain-like"/>
    <property type="match status" value="1"/>
</dbReference>
<keyword evidence="2" id="KW-0547">Nucleotide-binding</keyword>
<dbReference type="Pfam" id="PF12002">
    <property type="entry name" value="MgsA_C"/>
    <property type="match status" value="1"/>
</dbReference>
<dbReference type="CDD" id="cd00009">
    <property type="entry name" value="AAA"/>
    <property type="match status" value="1"/>
</dbReference>
<feature type="domain" description="AAA+ ATPase" evidence="5">
    <location>
        <begin position="64"/>
        <end position="182"/>
    </location>
</feature>
<keyword evidence="7" id="KW-1185">Reference proteome</keyword>
<dbReference type="Gene3D" id="3.40.50.300">
    <property type="entry name" value="P-loop containing nucleotide triphosphate hydrolases"/>
    <property type="match status" value="1"/>
</dbReference>
<dbReference type="RefSeq" id="WP_307863375.1">
    <property type="nucleotide sequence ID" value="NZ_BAAAVU010000009.1"/>
</dbReference>
<gene>
    <name evidence="6" type="ORF">JOF29_003295</name>
</gene>
<feature type="region of interest" description="Disordered" evidence="4">
    <location>
        <begin position="1"/>
        <end position="22"/>
    </location>
</feature>
<dbReference type="SUPFAM" id="SSF52540">
    <property type="entry name" value="P-loop containing nucleoside triphosphate hydrolases"/>
    <property type="match status" value="1"/>
</dbReference>
<dbReference type="InterPro" id="IPR003959">
    <property type="entry name" value="ATPase_AAA_core"/>
</dbReference>